<comment type="subcellular location">
    <subcellularLocation>
        <location evidence="2">Cytoplasm</location>
    </subcellularLocation>
    <text evidence="2">Associated with two foci at the outer edges of the nucleoid region in young cells, and at four foci within both cell halves in older cells.</text>
</comment>
<dbReference type="PANTHER" id="PTHR33969:SF2">
    <property type="entry name" value="SEGREGATION AND CONDENSATION PROTEIN A"/>
    <property type="match status" value="1"/>
</dbReference>
<dbReference type="GO" id="GO:0005737">
    <property type="term" value="C:cytoplasm"/>
    <property type="evidence" value="ECO:0007669"/>
    <property type="project" value="UniProtKB-SubCell"/>
</dbReference>
<keyword evidence="2" id="KW-0963">Cytoplasm</keyword>
<evidence type="ECO:0000256" key="2">
    <source>
        <dbReference type="HAMAP-Rule" id="MF_01805"/>
    </source>
</evidence>
<dbReference type="Pfam" id="PF02616">
    <property type="entry name" value="SMC_ScpA"/>
    <property type="match status" value="1"/>
</dbReference>
<dbReference type="GO" id="GO:0006260">
    <property type="term" value="P:DNA replication"/>
    <property type="evidence" value="ECO:0007669"/>
    <property type="project" value="UniProtKB-UniRule"/>
</dbReference>
<dbReference type="Proteomes" id="UP000008291">
    <property type="component" value="Chromosome"/>
</dbReference>
<dbReference type="PANTHER" id="PTHR33969">
    <property type="entry name" value="SEGREGATION AND CONDENSATION PROTEIN A"/>
    <property type="match status" value="1"/>
</dbReference>
<dbReference type="Gene3D" id="6.10.250.2410">
    <property type="match status" value="1"/>
</dbReference>
<dbReference type="AlphaFoldDB" id="Q3SJF5"/>
<dbReference type="GO" id="GO:0007059">
    <property type="term" value="P:chromosome segregation"/>
    <property type="evidence" value="ECO:0007669"/>
    <property type="project" value="UniProtKB-UniRule"/>
</dbReference>
<comment type="similarity">
    <text evidence="2">Belongs to the ScpA family.</text>
</comment>
<keyword evidence="2" id="KW-0132">Cell division</keyword>
<dbReference type="HOGENOM" id="CLU_038686_0_1_4"/>
<dbReference type="Gene3D" id="1.10.10.580">
    <property type="entry name" value="Structural maintenance of chromosome 1. Chain E"/>
    <property type="match status" value="1"/>
</dbReference>
<dbReference type="InterPro" id="IPR023093">
    <property type="entry name" value="ScpA-like_C"/>
</dbReference>
<keyword evidence="2" id="KW-0131">Cell cycle</keyword>
<protein>
    <recommendedName>
        <fullName evidence="1 2">Segregation and condensation protein A</fullName>
    </recommendedName>
</protein>
<evidence type="ECO:0000313" key="4">
    <source>
        <dbReference type="Proteomes" id="UP000008291"/>
    </source>
</evidence>
<proteinExistence type="inferred from homology"/>
<reference evidence="3 4" key="1">
    <citation type="journal article" date="2006" name="J. Bacteriol.">
        <title>The genome sequence of the obligately chemolithoautotrophic, facultatively anaerobic bacterium Thiobacillus denitrificans.</title>
        <authorList>
            <person name="Beller H.R."/>
            <person name="Chain P.S."/>
            <person name="Letain T.E."/>
            <person name="Chakicherla A."/>
            <person name="Larimer F.W."/>
            <person name="Richardson P.M."/>
            <person name="Coleman M.A."/>
            <person name="Wood A.P."/>
            <person name="Kelly D.P."/>
        </authorList>
    </citation>
    <scope>NUCLEOTIDE SEQUENCE [LARGE SCALE GENOMIC DNA]</scope>
    <source>
        <strain evidence="3 4">ATCC 25259</strain>
    </source>
</reference>
<accession>Q3SJF5</accession>
<gene>
    <name evidence="2" type="primary">scpA</name>
    <name evidence="3" type="ordered locus">Tbd_1256</name>
</gene>
<dbReference type="GO" id="GO:0051301">
    <property type="term" value="P:cell division"/>
    <property type="evidence" value="ECO:0007669"/>
    <property type="project" value="UniProtKB-KW"/>
</dbReference>
<keyword evidence="4" id="KW-1185">Reference proteome</keyword>
<dbReference type="HAMAP" id="MF_01805">
    <property type="entry name" value="ScpA"/>
    <property type="match status" value="1"/>
</dbReference>
<comment type="subunit">
    <text evidence="2">Component of a cohesin-like complex composed of ScpA, ScpB and the Smc homodimer, in which ScpA and ScpB bind to the head domain of Smc. The presence of the three proteins is required for the association of the complex with DNA.</text>
</comment>
<dbReference type="OrthoDB" id="9811016at2"/>
<organism evidence="3 4">
    <name type="scientific">Thiobacillus denitrificans (strain ATCC 25259 / T1)</name>
    <dbReference type="NCBI Taxonomy" id="292415"/>
    <lineage>
        <taxon>Bacteria</taxon>
        <taxon>Pseudomonadati</taxon>
        <taxon>Pseudomonadota</taxon>
        <taxon>Betaproteobacteria</taxon>
        <taxon>Nitrosomonadales</taxon>
        <taxon>Thiobacillaceae</taxon>
        <taxon>Thiobacillus</taxon>
    </lineage>
</organism>
<dbReference type="STRING" id="292415.Tbd_1256"/>
<dbReference type="eggNOG" id="COG1354">
    <property type="taxonomic scope" value="Bacteria"/>
</dbReference>
<comment type="function">
    <text evidence="2">Participates in chromosomal partition during cell division. May act via the formation of a condensin-like complex containing Smc and ScpB that pull DNA away from mid-cell into both cell halves.</text>
</comment>
<sequence>MNEAELLDPPLETPPRPAVKIRGEPLAELPQDLYIPPDALEVFLEAFEGPLDLLLYLIRKQNLDVLDIPMAALTQQYMAYVEAARATRLELAAEYLLMAAVLIDIKSRMLLPRREQADEPGEADDPRAELVRRLLEYEQMKRAGQQLDALPQAGRDFDTVSVFLPAAAKRLPSVHAEELAAAWLAILSRAKNRTHHRIGRQELSIREHMSRILKRLTPGEFMEFKELFPEASTVHELVVTFLAVLELSKETLLDVTQAEPFAPIYVKLHESAAE</sequence>
<keyword evidence="2" id="KW-0159">Chromosome partition</keyword>
<dbReference type="RefSeq" id="WP_011311768.1">
    <property type="nucleotide sequence ID" value="NC_007404.1"/>
</dbReference>
<dbReference type="EMBL" id="CP000116">
    <property type="protein sequence ID" value="AAZ97209.1"/>
    <property type="molecule type" value="Genomic_DNA"/>
</dbReference>
<evidence type="ECO:0000313" key="3">
    <source>
        <dbReference type="EMBL" id="AAZ97209.1"/>
    </source>
</evidence>
<dbReference type="InterPro" id="IPR003768">
    <property type="entry name" value="ScpA"/>
</dbReference>
<name>Q3SJF5_THIDA</name>
<dbReference type="KEGG" id="tbd:Tbd_1256"/>
<dbReference type="DNASU" id="3673346"/>
<evidence type="ECO:0000256" key="1">
    <source>
        <dbReference type="ARBA" id="ARBA00044777"/>
    </source>
</evidence>